<reference evidence="2 3" key="1">
    <citation type="submission" date="2014-08" db="EMBL/GenBank/DDBJ databases">
        <title>Complete genome of a marine bacteria Jeotgalibacillus malaysiensis.</title>
        <authorList>
            <person name="Yaakop A.S."/>
            <person name="Chan K.-G."/>
            <person name="Goh K.M."/>
        </authorList>
    </citation>
    <scope>NUCLEOTIDE SEQUENCE [LARGE SCALE GENOMIC DNA]</scope>
    <source>
        <strain evidence="2 3">D5</strain>
    </source>
</reference>
<dbReference type="HOGENOM" id="CLU_026503_0_0_9"/>
<feature type="domain" description="6-hydroxymethylpterin diphosphokinase MptE-like" evidence="1">
    <location>
        <begin position="173"/>
        <end position="344"/>
    </location>
</feature>
<dbReference type="PANTHER" id="PTHR41786">
    <property type="entry name" value="MOTILITY ACCESSORY FACTOR MAF"/>
    <property type="match status" value="1"/>
</dbReference>
<sequence>MEILYIEAKRNNALTMKINNLYVHSKYDPINEAKNIVSANFKLNHLHVLFGLGASHVANEIATRLTEDEALLIIEPNSVVVDNLRDDDTFKNMIHKDNVELINFDGHDLDKLKIILSTYIDKFMGRVEIIVTPNYDKLYAEILLSVYKDIKDVLIHNIVNNNTRNMFANEWQKNHILNLRHFYQSEDISVLFNKIHQPIVIASGGPSLEKQLELLKKFRKDIFLICAGSTLNTLLINNIKPDLLVTVDGGINNFNHFKDINLEEIPIAFPLILHHKILEKNTGQKYIFSIHDHVVMNNITNDLLNAEISNIQSGQSVANFSLNIALKLTSLPICLIGQDLAYTNHYTHSLGNKNMKKIDEEFINNRKAFYTEGYYGEDVLTDYVFEGMRKSFEQIIENETYSNEVFNCTEGGVKIKGFKQIAFSKFLNDSIDDKANENFLIENNDLIVKEIPSEFINKINKKILDYKELLEVLEKTLKLFEQYHENNDYSFHNLSEDLIQSDNTIKTYLNDQFLFYIVSPVIYKVNHLDLKRDQENDQEVEGRLVRKSTVLYTDIEHSVSKMVRWLEVLINKINNKEFPE</sequence>
<proteinExistence type="predicted"/>
<protein>
    <recommendedName>
        <fullName evidence="1">6-hydroxymethylpterin diphosphokinase MptE-like domain-containing protein</fullName>
    </recommendedName>
</protein>
<dbReference type="EMBL" id="CP009416">
    <property type="protein sequence ID" value="AJD92140.1"/>
    <property type="molecule type" value="Genomic_DNA"/>
</dbReference>
<dbReference type="Pfam" id="PF01973">
    <property type="entry name" value="MptE-like"/>
    <property type="match status" value="1"/>
</dbReference>
<dbReference type="STRING" id="1508404.JMA_28230"/>
<dbReference type="InterPro" id="IPR002826">
    <property type="entry name" value="MptE-like"/>
</dbReference>
<evidence type="ECO:0000313" key="3">
    <source>
        <dbReference type="Proteomes" id="UP000031449"/>
    </source>
</evidence>
<accession>A0A0B5APE7</accession>
<organism evidence="2 3">
    <name type="scientific">Jeotgalibacillus malaysiensis</name>
    <dbReference type="NCBI Taxonomy" id="1508404"/>
    <lineage>
        <taxon>Bacteria</taxon>
        <taxon>Bacillati</taxon>
        <taxon>Bacillota</taxon>
        <taxon>Bacilli</taxon>
        <taxon>Bacillales</taxon>
        <taxon>Caryophanaceae</taxon>
        <taxon>Jeotgalibacillus</taxon>
    </lineage>
</organism>
<keyword evidence="3" id="KW-1185">Reference proteome</keyword>
<dbReference type="OrthoDB" id="5291305at2"/>
<dbReference type="KEGG" id="jeo:JMA_28230"/>
<dbReference type="PANTHER" id="PTHR41786:SF1">
    <property type="entry name" value="6-HYDROXYMETHYLPTERIN DIPHOSPHOKINASE MPTE-LIKE DOMAIN-CONTAINING PROTEIN"/>
    <property type="match status" value="1"/>
</dbReference>
<dbReference type="BioCyc" id="JESP1508404:G14D9-12104-MONOMER"/>
<evidence type="ECO:0000313" key="2">
    <source>
        <dbReference type="EMBL" id="AJD92140.1"/>
    </source>
</evidence>
<dbReference type="Proteomes" id="UP000031449">
    <property type="component" value="Chromosome"/>
</dbReference>
<dbReference type="AlphaFoldDB" id="A0A0B5APE7"/>
<gene>
    <name evidence="2" type="ORF">JMA_28230</name>
</gene>
<name>A0A0B5APE7_9BACL</name>
<evidence type="ECO:0000259" key="1">
    <source>
        <dbReference type="Pfam" id="PF01973"/>
    </source>
</evidence>